<protein>
    <submittedName>
        <fullName evidence="2">Uncharacterized protein</fullName>
    </submittedName>
</protein>
<keyword evidence="1" id="KW-1133">Transmembrane helix</keyword>
<feature type="transmembrane region" description="Helical" evidence="1">
    <location>
        <begin position="29"/>
        <end position="51"/>
    </location>
</feature>
<keyword evidence="1" id="KW-0472">Membrane</keyword>
<name>A0A6C0F089_9ZZZZ</name>
<reference evidence="2" key="1">
    <citation type="journal article" date="2020" name="Nature">
        <title>Giant virus diversity and host interactions through global metagenomics.</title>
        <authorList>
            <person name="Schulz F."/>
            <person name="Roux S."/>
            <person name="Paez-Espino D."/>
            <person name="Jungbluth S."/>
            <person name="Walsh D.A."/>
            <person name="Denef V.J."/>
            <person name="McMahon K.D."/>
            <person name="Konstantinidis K.T."/>
            <person name="Eloe-Fadrosh E.A."/>
            <person name="Kyrpides N.C."/>
            <person name="Woyke T."/>
        </authorList>
    </citation>
    <scope>NUCLEOTIDE SEQUENCE</scope>
    <source>
        <strain evidence="2">GVMAG-M-3300009163-63</strain>
    </source>
</reference>
<evidence type="ECO:0000256" key="1">
    <source>
        <dbReference type="SAM" id="Phobius"/>
    </source>
</evidence>
<evidence type="ECO:0000313" key="2">
    <source>
        <dbReference type="EMBL" id="QHT34361.1"/>
    </source>
</evidence>
<dbReference type="AlphaFoldDB" id="A0A6C0F089"/>
<organism evidence="2">
    <name type="scientific">viral metagenome</name>
    <dbReference type="NCBI Taxonomy" id="1070528"/>
    <lineage>
        <taxon>unclassified sequences</taxon>
        <taxon>metagenomes</taxon>
        <taxon>organismal metagenomes</taxon>
    </lineage>
</organism>
<sequence length="52" mass="6718">MKIIYLNNWDATKYRKNYNSTHIQEKRFLCFYFYFLLFFMIFLLVLFYYSFV</sequence>
<keyword evidence="1" id="KW-0812">Transmembrane</keyword>
<accession>A0A6C0F089</accession>
<proteinExistence type="predicted"/>
<dbReference type="EMBL" id="MN738999">
    <property type="protein sequence ID" value="QHT34361.1"/>
    <property type="molecule type" value="Genomic_DNA"/>
</dbReference>